<proteinExistence type="predicted"/>
<evidence type="ECO:0000313" key="3">
    <source>
        <dbReference type="Proteomes" id="UP000076532"/>
    </source>
</evidence>
<evidence type="ECO:0000256" key="1">
    <source>
        <dbReference type="SAM" id="Phobius"/>
    </source>
</evidence>
<organism evidence="2 3">
    <name type="scientific">Athelia psychrophila</name>
    <dbReference type="NCBI Taxonomy" id="1759441"/>
    <lineage>
        <taxon>Eukaryota</taxon>
        <taxon>Fungi</taxon>
        <taxon>Dikarya</taxon>
        <taxon>Basidiomycota</taxon>
        <taxon>Agaricomycotina</taxon>
        <taxon>Agaricomycetes</taxon>
        <taxon>Agaricomycetidae</taxon>
        <taxon>Atheliales</taxon>
        <taxon>Atheliaceae</taxon>
        <taxon>Athelia</taxon>
    </lineage>
</organism>
<protein>
    <submittedName>
        <fullName evidence="2">Uncharacterized protein</fullName>
    </submittedName>
</protein>
<feature type="transmembrane region" description="Helical" evidence="1">
    <location>
        <begin position="391"/>
        <end position="412"/>
    </location>
</feature>
<dbReference type="OrthoDB" id="3227921at2759"/>
<feature type="transmembrane region" description="Helical" evidence="1">
    <location>
        <begin position="54"/>
        <end position="73"/>
    </location>
</feature>
<keyword evidence="3" id="KW-1185">Reference proteome</keyword>
<keyword evidence="1" id="KW-1133">Transmembrane helix</keyword>
<keyword evidence="1" id="KW-0472">Membrane</keyword>
<evidence type="ECO:0000313" key="2">
    <source>
        <dbReference type="EMBL" id="KZP05556.1"/>
    </source>
</evidence>
<feature type="transmembrane region" description="Helical" evidence="1">
    <location>
        <begin position="85"/>
        <end position="111"/>
    </location>
</feature>
<dbReference type="Proteomes" id="UP000076532">
    <property type="component" value="Unassembled WGS sequence"/>
</dbReference>
<feature type="transmembrane region" description="Helical" evidence="1">
    <location>
        <begin position="144"/>
        <end position="169"/>
    </location>
</feature>
<dbReference type="EMBL" id="KV417832">
    <property type="protein sequence ID" value="KZP05556.1"/>
    <property type="molecule type" value="Genomic_DNA"/>
</dbReference>
<feature type="transmembrane region" description="Helical" evidence="1">
    <location>
        <begin position="481"/>
        <end position="506"/>
    </location>
</feature>
<keyword evidence="1" id="KW-0812">Transmembrane</keyword>
<feature type="transmembrane region" description="Helical" evidence="1">
    <location>
        <begin position="12"/>
        <end position="34"/>
    </location>
</feature>
<accession>A0A167W076</accession>
<sequence length="614" mass="66838">MGQHLLPIRILFHVAFAFTYQPIIVLGLATDLPFSMKLDSGDGVVQFSQHRFDGIAALASLVGLGIFAALDILTIRGKVNERAFLAIEMFVVVLLPLSMWPIIISGISVIWPDWFQNFSGSLALVSNMVAIYGTPAPGFAPTDAFIIATTFTILGLNTTCVLYITLAAAMDKVQGRKFMFVYLAESSVSSPGTLGKWRFFGTRRTPIEQAAIVSRCSNYIFQNSIFRKHAFEPTAWAIFRGTIAVYSCVGLVAFAAYSAVSEAQKREAFVFKETLTVTAPFAHNNDVGLHVTSYLMGPSDPLSLPNPDLHPPPTITGKHWQNVLPGVWTPASYAGAYQLPNFNLSWSGDYTLVVWITQAGNFGSINKTQVKSTNPLVLAPFKQYSTSLLSVTYLSSLWFISFLVSTLIFHGVSDSAHDTLSTDVITSVDSISGSNTSMSSFSFNRHRQQFLLRDLRPPSIFSSVAQVLSDIGGTLSSIDGVFALVLGRTIVAILFGSRVISPFGLLGMVTRDRFKRLIHEQYPRMLDDIERGGMAAYISEVAINAALIDVSSAERRTGSSESSCIGDETGDGNPVGLRHMQVGSSASYPRLLYMIGEFGDSESNTLVGGETDHE</sequence>
<dbReference type="AlphaFoldDB" id="A0A167W076"/>
<name>A0A167W076_9AGAM</name>
<reference evidence="2 3" key="1">
    <citation type="journal article" date="2016" name="Mol. Biol. Evol.">
        <title>Comparative Genomics of Early-Diverging Mushroom-Forming Fungi Provides Insights into the Origins of Lignocellulose Decay Capabilities.</title>
        <authorList>
            <person name="Nagy L.G."/>
            <person name="Riley R."/>
            <person name="Tritt A."/>
            <person name="Adam C."/>
            <person name="Daum C."/>
            <person name="Floudas D."/>
            <person name="Sun H."/>
            <person name="Yadav J.S."/>
            <person name="Pangilinan J."/>
            <person name="Larsson K.H."/>
            <person name="Matsuura K."/>
            <person name="Barry K."/>
            <person name="Labutti K."/>
            <person name="Kuo R."/>
            <person name="Ohm R.A."/>
            <person name="Bhattacharya S.S."/>
            <person name="Shirouzu T."/>
            <person name="Yoshinaga Y."/>
            <person name="Martin F.M."/>
            <person name="Grigoriev I.V."/>
            <person name="Hibbett D.S."/>
        </authorList>
    </citation>
    <scope>NUCLEOTIDE SEQUENCE [LARGE SCALE GENOMIC DNA]</scope>
    <source>
        <strain evidence="2 3">CBS 109695</strain>
    </source>
</reference>
<gene>
    <name evidence="2" type="ORF">FIBSPDRAFT_967186</name>
</gene>